<dbReference type="PROSITE" id="PS50005">
    <property type="entry name" value="TPR"/>
    <property type="match status" value="1"/>
</dbReference>
<dbReference type="PANTHER" id="PTHR12558">
    <property type="entry name" value="CELL DIVISION CYCLE 16,23,27"/>
    <property type="match status" value="1"/>
</dbReference>
<dbReference type="InterPro" id="IPR019734">
    <property type="entry name" value="TPR_rpt"/>
</dbReference>
<evidence type="ECO:0000256" key="1">
    <source>
        <dbReference type="PROSITE-ProRule" id="PRU00339"/>
    </source>
</evidence>
<proteinExistence type="predicted"/>
<reference evidence="2 3" key="1">
    <citation type="submission" date="2017-03" db="EMBL/GenBank/DDBJ databases">
        <authorList>
            <person name="Afonso C.L."/>
            <person name="Miller P.J."/>
            <person name="Scott M.A."/>
            <person name="Spackman E."/>
            <person name="Goraichik I."/>
            <person name="Dimitrov K.M."/>
            <person name="Suarez D.L."/>
            <person name="Swayne D.E."/>
        </authorList>
    </citation>
    <scope>NUCLEOTIDE SEQUENCE [LARGE SCALE GENOMIC DNA]</scope>
    <source>
        <strain evidence="2 3">CECT 8620</strain>
    </source>
</reference>
<dbReference type="Proteomes" id="UP000193862">
    <property type="component" value="Unassembled WGS sequence"/>
</dbReference>
<dbReference type="AlphaFoldDB" id="A0A1Y5SUH9"/>
<dbReference type="InterPro" id="IPR011990">
    <property type="entry name" value="TPR-like_helical_dom_sf"/>
</dbReference>
<dbReference type="Pfam" id="PF13429">
    <property type="entry name" value="TPR_15"/>
    <property type="match status" value="1"/>
</dbReference>
<gene>
    <name evidence="2" type="ORF">AQS8620_02024</name>
</gene>
<keyword evidence="1" id="KW-0802">TPR repeat</keyword>
<dbReference type="EMBL" id="FWFS01000007">
    <property type="protein sequence ID" value="SLN48388.1"/>
    <property type="molecule type" value="Genomic_DNA"/>
</dbReference>
<evidence type="ECO:0000313" key="2">
    <source>
        <dbReference type="EMBL" id="SLN48388.1"/>
    </source>
</evidence>
<keyword evidence="2" id="KW-0449">Lipoprotein</keyword>
<evidence type="ECO:0000313" key="3">
    <source>
        <dbReference type="Proteomes" id="UP000193862"/>
    </source>
</evidence>
<keyword evidence="3" id="KW-1185">Reference proteome</keyword>
<feature type="repeat" description="TPR" evidence="1">
    <location>
        <begin position="425"/>
        <end position="458"/>
    </location>
</feature>
<accession>A0A1Y5SUH9</accession>
<dbReference type="Pfam" id="PF13432">
    <property type="entry name" value="TPR_16"/>
    <property type="match status" value="1"/>
</dbReference>
<dbReference type="SUPFAM" id="SSF48452">
    <property type="entry name" value="TPR-like"/>
    <property type="match status" value="3"/>
</dbReference>
<dbReference type="Gene3D" id="1.25.40.10">
    <property type="entry name" value="Tetratricopeptide repeat domain"/>
    <property type="match status" value="2"/>
</dbReference>
<dbReference type="SMART" id="SM00028">
    <property type="entry name" value="TPR"/>
    <property type="match status" value="5"/>
</dbReference>
<organism evidence="2 3">
    <name type="scientific">Aquimixticola soesokkakensis</name>
    <dbReference type="NCBI Taxonomy" id="1519096"/>
    <lineage>
        <taxon>Bacteria</taxon>
        <taxon>Pseudomonadati</taxon>
        <taxon>Pseudomonadota</taxon>
        <taxon>Alphaproteobacteria</taxon>
        <taxon>Rhodobacterales</taxon>
        <taxon>Paracoccaceae</taxon>
        <taxon>Aquimixticola</taxon>
    </lineage>
</organism>
<dbReference type="PANTHER" id="PTHR12558:SF13">
    <property type="entry name" value="CELL DIVISION CYCLE PROTEIN 27 HOMOLOG"/>
    <property type="match status" value="1"/>
</dbReference>
<protein>
    <submittedName>
        <fullName evidence="2">Lipoprotein NlpI</fullName>
    </submittedName>
</protein>
<name>A0A1Y5SUH9_9RHOB</name>
<sequence>MPARPTARPDFVHSLPVPVRFAQAGRQARLWMSGAVCAAVLTLACVPQGASAQDIGADAGAYLAIRAAQRDNNFSAVSDYALRALISDPENVDLLEAATTAALIAGNWDDAVQLATRLGALLPDNQAANMVLLAQEFREQNYDALTGDLTTGVGVSPLVNGLLGAWAELGKGDMSAALDGFDAVSDGPGLGAFGLYHKALALAQVGDFESAADILESPELPPTRHGAIALAQVLSQLERNEDAIAMLDTVFGRDLPPGLLTLRTRLEAGELIPFDSVATPVQGASEVFFSVASALEGELDDAYALLYVRLAQYLDPTMIDAQLLSADLLSRLGNAQLAIDAYALIPVDAPTYPMAALGQADALRAAGDDAGALEVLRALVASHPALSIAQVELGDALRREEDYAGAVSAYTDALATFETETSNEWFIHFARGISYERLDDWPKAEADFRRALELQPGQPQVLNYMGYSFLEMKTNYDEAMEMIRGAVAARPDDGYITDSLAWGLFRLGRYDEALPPMERAALLMPSDPIINDHFGDVLWAVGRTREARFQWRRAISFEPEPEELERIRKKLDVGLDRVLIDEGEEPTRPLSDG</sequence>
<dbReference type="RefSeq" id="WP_234990446.1">
    <property type="nucleotide sequence ID" value="NZ_FWFS01000007.1"/>
</dbReference>